<organism evidence="2 3">
    <name type="scientific">Candidatus Nealsonbacteria bacterium CG23_combo_of_CG06-09_8_20_14_all_38_19</name>
    <dbReference type="NCBI Taxonomy" id="1974721"/>
    <lineage>
        <taxon>Bacteria</taxon>
        <taxon>Candidatus Nealsoniibacteriota</taxon>
    </lineage>
</organism>
<dbReference type="EMBL" id="PCRP01000009">
    <property type="protein sequence ID" value="PIP23950.1"/>
    <property type="molecule type" value="Genomic_DNA"/>
</dbReference>
<keyword evidence="1" id="KW-0472">Membrane</keyword>
<comment type="caution">
    <text evidence="2">The sequence shown here is derived from an EMBL/GenBank/DDBJ whole genome shotgun (WGS) entry which is preliminary data.</text>
</comment>
<sequence length="189" mass="21670">MIHSKKIYISLIIFVLLNAAIIVFLIFPIFRSINKDAQGFLSWRDELISTEAKIENLRNFSEVYKNYQQNLDKLENVFVNKDVPIEFINFLGITAQNHQLIIKVSSVTSEESKNNPWQILNFQISIYGSFPNFLKFLGKLENSPYLAEVQNLNIKNLGGVKSDIEGFENLSANDINVTFVLKVATKSYK</sequence>
<evidence type="ECO:0000256" key="1">
    <source>
        <dbReference type="SAM" id="Phobius"/>
    </source>
</evidence>
<name>A0A2G9YXJ0_9BACT</name>
<accession>A0A2G9YXJ0</accession>
<evidence type="ECO:0008006" key="4">
    <source>
        <dbReference type="Google" id="ProtNLM"/>
    </source>
</evidence>
<reference evidence="2 3" key="1">
    <citation type="submission" date="2017-09" db="EMBL/GenBank/DDBJ databases">
        <title>Depth-based differentiation of microbial function through sediment-hosted aquifers and enrichment of novel symbionts in the deep terrestrial subsurface.</title>
        <authorList>
            <person name="Probst A.J."/>
            <person name="Ladd B."/>
            <person name="Jarett J.K."/>
            <person name="Geller-Mcgrath D.E."/>
            <person name="Sieber C.M."/>
            <person name="Emerson J.B."/>
            <person name="Anantharaman K."/>
            <person name="Thomas B.C."/>
            <person name="Malmstrom R."/>
            <person name="Stieglmeier M."/>
            <person name="Klingl A."/>
            <person name="Woyke T."/>
            <person name="Ryan C.M."/>
            <person name="Banfield J.F."/>
        </authorList>
    </citation>
    <scope>NUCLEOTIDE SEQUENCE [LARGE SCALE GENOMIC DNA]</scope>
    <source>
        <strain evidence="2">CG23_combo_of_CG06-09_8_20_14_all_38_19</strain>
    </source>
</reference>
<gene>
    <name evidence="2" type="ORF">COX36_00565</name>
</gene>
<dbReference type="Gene3D" id="3.30.70.60">
    <property type="match status" value="1"/>
</dbReference>
<evidence type="ECO:0000313" key="3">
    <source>
        <dbReference type="Proteomes" id="UP000230273"/>
    </source>
</evidence>
<evidence type="ECO:0000313" key="2">
    <source>
        <dbReference type="EMBL" id="PIP23950.1"/>
    </source>
</evidence>
<feature type="transmembrane region" description="Helical" evidence="1">
    <location>
        <begin position="7"/>
        <end position="30"/>
    </location>
</feature>
<dbReference type="InterPro" id="IPR014717">
    <property type="entry name" value="Transl_elong_EF1B/ribsomal_bS6"/>
</dbReference>
<protein>
    <recommendedName>
        <fullName evidence="4">Type 4a pilus biogenesis protein PilO</fullName>
    </recommendedName>
</protein>
<dbReference type="AlphaFoldDB" id="A0A2G9YXJ0"/>
<dbReference type="Proteomes" id="UP000230273">
    <property type="component" value="Unassembled WGS sequence"/>
</dbReference>
<keyword evidence="1" id="KW-0812">Transmembrane</keyword>
<proteinExistence type="predicted"/>
<keyword evidence="1" id="KW-1133">Transmembrane helix</keyword>